<feature type="non-terminal residue" evidence="1">
    <location>
        <position position="47"/>
    </location>
</feature>
<accession>A0A392TRJ0</accession>
<proteinExistence type="predicted"/>
<protein>
    <submittedName>
        <fullName evidence="1">Uncharacterized protein</fullName>
    </submittedName>
</protein>
<comment type="caution">
    <text evidence="1">The sequence shown here is derived from an EMBL/GenBank/DDBJ whole genome shotgun (WGS) entry which is preliminary data.</text>
</comment>
<reference evidence="1 2" key="1">
    <citation type="journal article" date="2018" name="Front. Plant Sci.">
        <title>Red Clover (Trifolium pratense) and Zigzag Clover (T. medium) - A Picture of Genomic Similarities and Differences.</title>
        <authorList>
            <person name="Dluhosova J."/>
            <person name="Istvanek J."/>
            <person name="Nedelnik J."/>
            <person name="Repkova J."/>
        </authorList>
    </citation>
    <scope>NUCLEOTIDE SEQUENCE [LARGE SCALE GENOMIC DNA]</scope>
    <source>
        <strain evidence="2">cv. 10/8</strain>
        <tissue evidence="1">Leaf</tissue>
    </source>
</reference>
<evidence type="ECO:0000313" key="1">
    <source>
        <dbReference type="EMBL" id="MCI63067.1"/>
    </source>
</evidence>
<dbReference type="AlphaFoldDB" id="A0A392TRJ0"/>
<dbReference type="EMBL" id="LXQA010630400">
    <property type="protein sequence ID" value="MCI63067.1"/>
    <property type="molecule type" value="Genomic_DNA"/>
</dbReference>
<sequence>MRHMKMDDDVIGILLLCDETYSFTAAASVLHIYPYDPGPIGSSHLIN</sequence>
<dbReference type="Proteomes" id="UP000265520">
    <property type="component" value="Unassembled WGS sequence"/>
</dbReference>
<keyword evidence="2" id="KW-1185">Reference proteome</keyword>
<evidence type="ECO:0000313" key="2">
    <source>
        <dbReference type="Proteomes" id="UP000265520"/>
    </source>
</evidence>
<organism evidence="1 2">
    <name type="scientific">Trifolium medium</name>
    <dbReference type="NCBI Taxonomy" id="97028"/>
    <lineage>
        <taxon>Eukaryota</taxon>
        <taxon>Viridiplantae</taxon>
        <taxon>Streptophyta</taxon>
        <taxon>Embryophyta</taxon>
        <taxon>Tracheophyta</taxon>
        <taxon>Spermatophyta</taxon>
        <taxon>Magnoliopsida</taxon>
        <taxon>eudicotyledons</taxon>
        <taxon>Gunneridae</taxon>
        <taxon>Pentapetalae</taxon>
        <taxon>rosids</taxon>
        <taxon>fabids</taxon>
        <taxon>Fabales</taxon>
        <taxon>Fabaceae</taxon>
        <taxon>Papilionoideae</taxon>
        <taxon>50 kb inversion clade</taxon>
        <taxon>NPAAA clade</taxon>
        <taxon>Hologalegina</taxon>
        <taxon>IRL clade</taxon>
        <taxon>Trifolieae</taxon>
        <taxon>Trifolium</taxon>
    </lineage>
</organism>
<name>A0A392TRJ0_9FABA</name>